<evidence type="ECO:0000313" key="4">
    <source>
        <dbReference type="EMBL" id="TWT72553.1"/>
    </source>
</evidence>
<evidence type="ECO:0000256" key="1">
    <source>
        <dbReference type="SAM" id="SignalP"/>
    </source>
</evidence>
<dbReference type="PANTHER" id="PTHR40469">
    <property type="entry name" value="SECRETED GLYCOSYL HYDROLASE"/>
    <property type="match status" value="1"/>
</dbReference>
<feature type="domain" description="ThuA-like" evidence="2">
    <location>
        <begin position="28"/>
        <end position="272"/>
    </location>
</feature>
<feature type="domain" description="3-keto-alpha-glucoside-1,2-lyase/3-keto-2-hydroxy-glucal hydratase" evidence="3">
    <location>
        <begin position="314"/>
        <end position="495"/>
    </location>
</feature>
<dbReference type="SUPFAM" id="SSF52317">
    <property type="entry name" value="Class I glutamine amidotransferase-like"/>
    <property type="match status" value="1"/>
</dbReference>
<comment type="caution">
    <text evidence="4">The sequence shown here is derived from an EMBL/GenBank/DDBJ whole genome shotgun (WGS) entry which is preliminary data.</text>
</comment>
<dbReference type="PANTHER" id="PTHR40469:SF2">
    <property type="entry name" value="GALACTOSE-BINDING DOMAIN-LIKE SUPERFAMILY PROTEIN"/>
    <property type="match status" value="1"/>
</dbReference>
<proteinExistence type="predicted"/>
<gene>
    <name evidence="4" type="ORF">Pan14r_48730</name>
</gene>
<accession>A0A5C5YCQ0</accession>
<dbReference type="InterPro" id="IPR010496">
    <property type="entry name" value="AL/BT2_dom"/>
</dbReference>
<evidence type="ECO:0000259" key="2">
    <source>
        <dbReference type="Pfam" id="PF06283"/>
    </source>
</evidence>
<dbReference type="GO" id="GO:0016787">
    <property type="term" value="F:hydrolase activity"/>
    <property type="evidence" value="ECO:0007669"/>
    <property type="project" value="InterPro"/>
</dbReference>
<feature type="signal peptide" evidence="1">
    <location>
        <begin position="1"/>
        <end position="23"/>
    </location>
</feature>
<evidence type="ECO:0000259" key="3">
    <source>
        <dbReference type="Pfam" id="PF06439"/>
    </source>
</evidence>
<dbReference type="Pfam" id="PF06283">
    <property type="entry name" value="ThuA"/>
    <property type="match status" value="1"/>
</dbReference>
<feature type="chain" id="PRO_5022756804" evidence="1">
    <location>
        <begin position="24"/>
        <end position="497"/>
    </location>
</feature>
<keyword evidence="1" id="KW-0732">Signal</keyword>
<dbReference type="InterPro" id="IPR029062">
    <property type="entry name" value="Class_I_gatase-like"/>
</dbReference>
<dbReference type="Proteomes" id="UP000317238">
    <property type="component" value="Unassembled WGS sequence"/>
</dbReference>
<name>A0A5C5YCQ0_9PLAN</name>
<keyword evidence="5" id="KW-1185">Reference proteome</keyword>
<organism evidence="4 5">
    <name type="scientific">Crateriforma conspicua</name>
    <dbReference type="NCBI Taxonomy" id="2527996"/>
    <lineage>
        <taxon>Bacteria</taxon>
        <taxon>Pseudomonadati</taxon>
        <taxon>Planctomycetota</taxon>
        <taxon>Planctomycetia</taxon>
        <taxon>Planctomycetales</taxon>
        <taxon>Planctomycetaceae</taxon>
        <taxon>Crateriforma</taxon>
    </lineage>
</organism>
<evidence type="ECO:0000313" key="5">
    <source>
        <dbReference type="Proteomes" id="UP000317238"/>
    </source>
</evidence>
<reference evidence="4 5" key="1">
    <citation type="submission" date="2019-02" db="EMBL/GenBank/DDBJ databases">
        <title>Deep-cultivation of Planctomycetes and their phenomic and genomic characterization uncovers novel biology.</title>
        <authorList>
            <person name="Wiegand S."/>
            <person name="Jogler M."/>
            <person name="Boedeker C."/>
            <person name="Pinto D."/>
            <person name="Vollmers J."/>
            <person name="Rivas-Marin E."/>
            <person name="Kohn T."/>
            <person name="Peeters S.H."/>
            <person name="Heuer A."/>
            <person name="Rast P."/>
            <person name="Oberbeckmann S."/>
            <person name="Bunk B."/>
            <person name="Jeske O."/>
            <person name="Meyerdierks A."/>
            <person name="Storesund J.E."/>
            <person name="Kallscheuer N."/>
            <person name="Luecker S."/>
            <person name="Lage O.M."/>
            <person name="Pohl T."/>
            <person name="Merkel B.J."/>
            <person name="Hornburger P."/>
            <person name="Mueller R.-W."/>
            <person name="Bruemmer F."/>
            <person name="Labrenz M."/>
            <person name="Spormann A.M."/>
            <person name="Op Den Camp H."/>
            <person name="Overmann J."/>
            <person name="Amann R."/>
            <person name="Jetten M.S.M."/>
            <person name="Mascher T."/>
            <person name="Medema M.H."/>
            <person name="Devos D.P."/>
            <person name="Kaster A.-K."/>
            <person name="Ovreas L."/>
            <person name="Rohde M."/>
            <person name="Galperin M.Y."/>
            <person name="Jogler C."/>
        </authorList>
    </citation>
    <scope>NUCLEOTIDE SEQUENCE [LARGE SCALE GENOMIC DNA]</scope>
    <source>
        <strain evidence="4 5">Pan14r</strain>
    </source>
</reference>
<dbReference type="OrthoDB" id="9780017at2"/>
<dbReference type="RefSeq" id="WP_145293002.1">
    <property type="nucleotide sequence ID" value="NZ_CP036319.1"/>
</dbReference>
<dbReference type="Gene3D" id="3.40.50.880">
    <property type="match status" value="1"/>
</dbReference>
<protein>
    <submittedName>
        <fullName evidence="4">Trehalose utilization</fullName>
    </submittedName>
</protein>
<dbReference type="EMBL" id="SJPL01000001">
    <property type="protein sequence ID" value="TWT72553.1"/>
    <property type="molecule type" value="Genomic_DNA"/>
</dbReference>
<dbReference type="Pfam" id="PF06439">
    <property type="entry name" value="3keto-disac_hyd"/>
    <property type="match status" value="1"/>
</dbReference>
<dbReference type="AlphaFoldDB" id="A0A5C5YCQ0"/>
<dbReference type="InterPro" id="IPR029010">
    <property type="entry name" value="ThuA-like"/>
</dbReference>
<sequence precursor="true">MLARLILAVAATFGFSVLSFATAAAPLKVLIIDGFNPYHDWQKTTPELTAILEGSGRFEVTVMTAPQDEEAMRQFRPDFDKFDVFVSNYNGLAWTEQTQQAFEKYIAAGGGFVSVHAADNAFPQWPEYNRMIGLGGWGGRNEKSGPYVRWNDQKQRFVRDLSPGKGGAHGKRVPFLVICRDMDHPITRGLPSSFLQIDDELYSKLRGPAENMHILATAQQDPSTGGTGLHEPVLMTIHYGNGRVFHTTLGHDLTAMSGAAFQVTLLRGTEWAATGQVSGDIVDAKVLSADEAVVLVKTDAADGKDEAPAIDGEGWVTIFNGKDTTGWTQKNGTATYRIEDGVVVGKTAEGSPNSFLCTEKSYGDFELTFEVMVDPGLNSGVQIRSGTKEDTGRVYGPQVEIETAPGESGYVYGEATGRGWLSPNQDTKDAYKNDQWNRYVIRAKGDRIQTWINGTLVEDLRDAESRREGFIGLQVHGIKKGTGPYEVRWRDIRVREL</sequence>
<dbReference type="Gene3D" id="2.60.120.560">
    <property type="entry name" value="Exo-inulinase, domain 1"/>
    <property type="match status" value="1"/>
</dbReference>